<evidence type="ECO:0000313" key="3">
    <source>
        <dbReference type="EMBL" id="SEO93926.1"/>
    </source>
</evidence>
<gene>
    <name evidence="3" type="ORF">SAMN04487948_10894</name>
</gene>
<organism evidence="3 4">
    <name type="scientific">Halogranum amylolyticum</name>
    <dbReference type="NCBI Taxonomy" id="660520"/>
    <lineage>
        <taxon>Archaea</taxon>
        <taxon>Methanobacteriati</taxon>
        <taxon>Methanobacteriota</taxon>
        <taxon>Stenosarchaea group</taxon>
        <taxon>Halobacteria</taxon>
        <taxon>Halobacteriales</taxon>
        <taxon>Haloferacaceae</taxon>
    </lineage>
</organism>
<reference evidence="4" key="1">
    <citation type="submission" date="2016-10" db="EMBL/GenBank/DDBJ databases">
        <authorList>
            <person name="Varghese N."/>
            <person name="Submissions S."/>
        </authorList>
    </citation>
    <scope>NUCLEOTIDE SEQUENCE [LARGE SCALE GENOMIC DNA]</scope>
    <source>
        <strain evidence="4">CGMCC 1.10121</strain>
    </source>
</reference>
<dbReference type="OrthoDB" id="271604at2157"/>
<name>A0A1H8TSW2_9EURY</name>
<evidence type="ECO:0000313" key="4">
    <source>
        <dbReference type="Proteomes" id="UP000199126"/>
    </source>
</evidence>
<dbReference type="AlphaFoldDB" id="A0A1H8TSW2"/>
<feature type="compositionally biased region" description="Polar residues" evidence="1">
    <location>
        <begin position="1"/>
        <end position="15"/>
    </location>
</feature>
<feature type="region of interest" description="Disordered" evidence="1">
    <location>
        <begin position="1"/>
        <end position="29"/>
    </location>
</feature>
<accession>A0A1H8TSW2</accession>
<dbReference type="RefSeq" id="WP_139246621.1">
    <property type="nucleotide sequence ID" value="NZ_FODV01000008.1"/>
</dbReference>
<keyword evidence="4" id="KW-1185">Reference proteome</keyword>
<dbReference type="Pfam" id="PF18545">
    <property type="entry name" value="HalOD1"/>
    <property type="match status" value="1"/>
</dbReference>
<dbReference type="InterPro" id="IPR040624">
    <property type="entry name" value="HalOD1"/>
</dbReference>
<protein>
    <recommendedName>
        <fullName evidence="2">Halobacterial output domain-containing protein</fullName>
    </recommendedName>
</protein>
<dbReference type="EMBL" id="FODV01000008">
    <property type="protein sequence ID" value="SEO93926.1"/>
    <property type="molecule type" value="Genomic_DNA"/>
</dbReference>
<evidence type="ECO:0000256" key="1">
    <source>
        <dbReference type="SAM" id="MobiDB-lite"/>
    </source>
</evidence>
<dbReference type="Proteomes" id="UP000199126">
    <property type="component" value="Unassembled WGS sequence"/>
</dbReference>
<evidence type="ECO:0000259" key="2">
    <source>
        <dbReference type="Pfam" id="PF18545"/>
    </source>
</evidence>
<feature type="domain" description="Halobacterial output" evidence="2">
    <location>
        <begin position="25"/>
        <end position="97"/>
    </location>
</feature>
<sequence length="100" mass="10964">MARTQVTVPSEQSLVHMTRHAHESGEPLSTAVASAVAAADDAEPTATGWTLAEYIDPSALDALFDRYSDVIGGHWRFEFDVEQFRVVVENDGVISVYRTP</sequence>
<proteinExistence type="predicted"/>